<protein>
    <submittedName>
        <fullName evidence="2">Uncharacterized protein</fullName>
    </submittedName>
</protein>
<organism evidence="2 3">
    <name type="scientific">Rubrobacter radiotolerans</name>
    <name type="common">Arthrobacter radiotolerans</name>
    <dbReference type="NCBI Taxonomy" id="42256"/>
    <lineage>
        <taxon>Bacteria</taxon>
        <taxon>Bacillati</taxon>
        <taxon>Actinomycetota</taxon>
        <taxon>Rubrobacteria</taxon>
        <taxon>Rubrobacterales</taxon>
        <taxon>Rubrobacteraceae</taxon>
        <taxon>Rubrobacter</taxon>
    </lineage>
</organism>
<reference evidence="2 3" key="1">
    <citation type="submission" date="2014-03" db="EMBL/GenBank/DDBJ databases">
        <title>Complete genome sequence of the Radio-Resistant Rubrobacter radiotolerans RSPS-4.</title>
        <authorList>
            <person name="Egas C.C."/>
            <person name="Barroso C.C."/>
            <person name="Froufe H.J.C."/>
            <person name="Pacheco J.J."/>
            <person name="Albuquerque L.L."/>
            <person name="da Costa M.M.S."/>
        </authorList>
    </citation>
    <scope>NUCLEOTIDE SEQUENCE [LARGE SCALE GENOMIC DNA]</scope>
    <source>
        <strain evidence="2 3">RSPS-4</strain>
    </source>
</reference>
<keyword evidence="1" id="KW-0472">Membrane</keyword>
<feature type="transmembrane region" description="Helical" evidence="1">
    <location>
        <begin position="113"/>
        <end position="135"/>
    </location>
</feature>
<dbReference type="Proteomes" id="UP000025229">
    <property type="component" value="Chromosome"/>
</dbReference>
<feature type="transmembrane region" description="Helical" evidence="1">
    <location>
        <begin position="41"/>
        <end position="65"/>
    </location>
</feature>
<dbReference type="AlphaFoldDB" id="A0A023X6C7"/>
<evidence type="ECO:0000256" key="1">
    <source>
        <dbReference type="SAM" id="Phobius"/>
    </source>
</evidence>
<feature type="transmembrane region" description="Helical" evidence="1">
    <location>
        <begin position="86"/>
        <end position="107"/>
    </location>
</feature>
<gene>
    <name evidence="2" type="ORF">RradSPS_2729</name>
</gene>
<name>A0A023X6C7_RUBRA</name>
<evidence type="ECO:0000313" key="3">
    <source>
        <dbReference type="Proteomes" id="UP000025229"/>
    </source>
</evidence>
<accession>A0A023X6C7</accession>
<keyword evidence="1" id="KW-0812">Transmembrane</keyword>
<dbReference type="EMBL" id="CP007514">
    <property type="protein sequence ID" value="AHY48012.1"/>
    <property type="molecule type" value="Genomic_DNA"/>
</dbReference>
<keyword evidence="1" id="KW-1133">Transmembrane helix</keyword>
<evidence type="ECO:0000313" key="2">
    <source>
        <dbReference type="EMBL" id="AHY48012.1"/>
    </source>
</evidence>
<sequence>MCAMRGSGRYFGHQRPKERSAEEWGIVRRVFGVGPVFPKSVLYALFFLFGLFVFLLANWFGLLLLNSEGVVDQLGILNALRVTAGLMGGVAVVSVFLMLHYHCLYYYESDGNVFFSLSFALSFMMGTPCGLVGLFG</sequence>
<proteinExistence type="predicted"/>
<dbReference type="HOGENOM" id="CLU_155260_0_0_11"/>
<dbReference type="KEGG" id="rrd:RradSPS_2729"/>
<keyword evidence="3" id="KW-1185">Reference proteome</keyword>